<evidence type="ECO:0000313" key="16">
    <source>
        <dbReference type="Proteomes" id="UP000762676"/>
    </source>
</evidence>
<keyword evidence="5" id="KW-0904">Protein phosphatase</keyword>
<feature type="chain" id="PRO_5044022493" evidence="11">
    <location>
        <begin position="19"/>
        <end position="1956"/>
    </location>
</feature>
<feature type="region of interest" description="Disordered" evidence="9">
    <location>
        <begin position="439"/>
        <end position="463"/>
    </location>
</feature>
<dbReference type="InterPro" id="IPR050713">
    <property type="entry name" value="RTP_Phos/Ushers"/>
</dbReference>
<feature type="compositionally biased region" description="Polar residues" evidence="9">
    <location>
        <begin position="312"/>
        <end position="322"/>
    </location>
</feature>
<reference evidence="15 16" key="1">
    <citation type="journal article" date="2021" name="Elife">
        <title>Chloroplast acquisition without the gene transfer in kleptoplastic sea slugs, Plakobranchus ocellatus.</title>
        <authorList>
            <person name="Maeda T."/>
            <person name="Takahashi S."/>
            <person name="Yoshida T."/>
            <person name="Shimamura S."/>
            <person name="Takaki Y."/>
            <person name="Nagai Y."/>
            <person name="Toyoda A."/>
            <person name="Suzuki Y."/>
            <person name="Arimoto A."/>
            <person name="Ishii H."/>
            <person name="Satoh N."/>
            <person name="Nishiyama T."/>
            <person name="Hasebe M."/>
            <person name="Maruyama T."/>
            <person name="Minagawa J."/>
            <person name="Obokata J."/>
            <person name="Shigenobu S."/>
        </authorList>
    </citation>
    <scope>NUCLEOTIDE SEQUENCE [LARGE SCALE GENOMIC DNA]</scope>
</reference>
<feature type="compositionally biased region" description="Basic and acidic residues" evidence="9">
    <location>
        <begin position="299"/>
        <end position="311"/>
    </location>
</feature>
<keyword evidence="3 11" id="KW-0732">Signal</keyword>
<dbReference type="CDD" id="cd00063">
    <property type="entry name" value="FN3"/>
    <property type="match status" value="4"/>
</dbReference>
<comment type="subcellular location">
    <subcellularLocation>
        <location evidence="1">Membrane</location>
        <topology evidence="1">Single-pass membrane protein</topology>
    </subcellularLocation>
</comment>
<evidence type="ECO:0000256" key="4">
    <source>
        <dbReference type="ARBA" id="ARBA00022801"/>
    </source>
</evidence>
<keyword evidence="4" id="KW-0378">Hydrolase</keyword>
<proteinExistence type="predicted"/>
<evidence type="ECO:0000256" key="3">
    <source>
        <dbReference type="ARBA" id="ARBA00022729"/>
    </source>
</evidence>
<keyword evidence="16" id="KW-1185">Reference proteome</keyword>
<dbReference type="InterPro" id="IPR000387">
    <property type="entry name" value="Tyr_Pase_dom"/>
</dbReference>
<evidence type="ECO:0000256" key="9">
    <source>
        <dbReference type="SAM" id="MobiDB-lite"/>
    </source>
</evidence>
<feature type="domain" description="Tyrosine-protein phosphatase" evidence="12">
    <location>
        <begin position="1657"/>
        <end position="1910"/>
    </location>
</feature>
<evidence type="ECO:0000256" key="11">
    <source>
        <dbReference type="SAM" id="SignalP"/>
    </source>
</evidence>
<feature type="signal peptide" evidence="11">
    <location>
        <begin position="1"/>
        <end position="18"/>
    </location>
</feature>
<comment type="caution">
    <text evidence="15">The sequence shown here is derived from an EMBL/GenBank/DDBJ whole genome shotgun (WGS) entry which is preliminary data.</text>
</comment>
<dbReference type="PRINTS" id="PR00700">
    <property type="entry name" value="PRTYPHPHTASE"/>
</dbReference>
<feature type="compositionally biased region" description="Basic and acidic residues" evidence="9">
    <location>
        <begin position="446"/>
        <end position="459"/>
    </location>
</feature>
<feature type="transmembrane region" description="Helical" evidence="10">
    <location>
        <begin position="1575"/>
        <end position="1598"/>
    </location>
</feature>
<dbReference type="EMBL" id="BMAT01003865">
    <property type="protein sequence ID" value="GFR63877.1"/>
    <property type="molecule type" value="Genomic_DNA"/>
</dbReference>
<evidence type="ECO:0000259" key="12">
    <source>
        <dbReference type="PROSITE" id="PS50055"/>
    </source>
</evidence>
<feature type="region of interest" description="Disordered" evidence="9">
    <location>
        <begin position="1918"/>
        <end position="1943"/>
    </location>
</feature>
<dbReference type="SMART" id="SM00060">
    <property type="entry name" value="FN3"/>
    <property type="match status" value="6"/>
</dbReference>
<dbReference type="InterPro" id="IPR029021">
    <property type="entry name" value="Prot-tyrosine_phosphatase-like"/>
</dbReference>
<dbReference type="InterPro" id="IPR003961">
    <property type="entry name" value="FN3_dom"/>
</dbReference>
<evidence type="ECO:0000256" key="5">
    <source>
        <dbReference type="ARBA" id="ARBA00022912"/>
    </source>
</evidence>
<evidence type="ECO:0000256" key="2">
    <source>
        <dbReference type="ARBA" id="ARBA00022692"/>
    </source>
</evidence>
<gene>
    <name evidence="15" type="ORF">ElyMa_001907500</name>
</gene>
<dbReference type="Proteomes" id="UP000762676">
    <property type="component" value="Unassembled WGS sequence"/>
</dbReference>
<dbReference type="PROSITE" id="PS50055">
    <property type="entry name" value="TYR_PHOSPHATASE_PTP"/>
    <property type="match status" value="1"/>
</dbReference>
<feature type="region of interest" description="Disordered" evidence="9">
    <location>
        <begin position="245"/>
        <end position="350"/>
    </location>
</feature>
<keyword evidence="8" id="KW-0325">Glycoprotein</keyword>
<dbReference type="GO" id="GO:0004725">
    <property type="term" value="F:protein tyrosine phosphatase activity"/>
    <property type="evidence" value="ECO:0007669"/>
    <property type="project" value="InterPro"/>
</dbReference>
<dbReference type="PANTHER" id="PTHR46957">
    <property type="entry name" value="CYTOKINE RECEPTOR"/>
    <property type="match status" value="1"/>
</dbReference>
<dbReference type="SUPFAM" id="SSF52799">
    <property type="entry name" value="(Phosphotyrosine protein) phosphatases II"/>
    <property type="match status" value="1"/>
</dbReference>
<feature type="region of interest" description="Disordered" evidence="9">
    <location>
        <begin position="27"/>
        <end position="54"/>
    </location>
</feature>
<dbReference type="PROSITE" id="PS50056">
    <property type="entry name" value="TYR_PHOSPHATASE_2"/>
    <property type="match status" value="1"/>
</dbReference>
<evidence type="ECO:0000259" key="14">
    <source>
        <dbReference type="PROSITE" id="PS50853"/>
    </source>
</evidence>
<feature type="domain" description="Fibronectin type-III" evidence="14">
    <location>
        <begin position="944"/>
        <end position="1044"/>
    </location>
</feature>
<dbReference type="PANTHER" id="PTHR46957:SF3">
    <property type="entry name" value="CYTOKINE RECEPTOR"/>
    <property type="match status" value="1"/>
</dbReference>
<dbReference type="Gene3D" id="3.90.190.10">
    <property type="entry name" value="Protein tyrosine phosphatase superfamily"/>
    <property type="match status" value="2"/>
</dbReference>
<dbReference type="SMART" id="SM00194">
    <property type="entry name" value="PTPc"/>
    <property type="match status" value="1"/>
</dbReference>
<dbReference type="PROSITE" id="PS00383">
    <property type="entry name" value="TYR_PHOSPHATASE_1"/>
    <property type="match status" value="1"/>
</dbReference>
<keyword evidence="15" id="KW-0675">Receptor</keyword>
<keyword evidence="2 10" id="KW-0812">Transmembrane</keyword>
<dbReference type="InterPro" id="IPR003595">
    <property type="entry name" value="Tyr_Pase_cat"/>
</dbReference>
<evidence type="ECO:0000256" key="1">
    <source>
        <dbReference type="ARBA" id="ARBA00004167"/>
    </source>
</evidence>
<feature type="domain" description="Tyrosine specific protein phosphatases" evidence="13">
    <location>
        <begin position="1796"/>
        <end position="1901"/>
    </location>
</feature>
<dbReference type="InterPro" id="IPR036116">
    <property type="entry name" value="FN3_sf"/>
</dbReference>
<evidence type="ECO:0000256" key="7">
    <source>
        <dbReference type="ARBA" id="ARBA00023136"/>
    </source>
</evidence>
<dbReference type="InterPro" id="IPR016130">
    <property type="entry name" value="Tyr_Pase_AS"/>
</dbReference>
<keyword evidence="7 10" id="KW-0472">Membrane</keyword>
<accession>A0AAV4ERT9</accession>
<evidence type="ECO:0000259" key="13">
    <source>
        <dbReference type="PROSITE" id="PS50056"/>
    </source>
</evidence>
<dbReference type="InterPro" id="IPR013783">
    <property type="entry name" value="Ig-like_fold"/>
</dbReference>
<dbReference type="GO" id="GO:0016020">
    <property type="term" value="C:membrane"/>
    <property type="evidence" value="ECO:0007669"/>
    <property type="project" value="UniProtKB-SubCell"/>
</dbReference>
<dbReference type="SMART" id="SM00404">
    <property type="entry name" value="PTPc_motif"/>
    <property type="match status" value="1"/>
</dbReference>
<evidence type="ECO:0000256" key="6">
    <source>
        <dbReference type="ARBA" id="ARBA00022989"/>
    </source>
</evidence>
<dbReference type="Pfam" id="PF00041">
    <property type="entry name" value="fn3"/>
    <property type="match status" value="3"/>
</dbReference>
<sequence length="1956" mass="217007">MATTQLLFFCLFVNSVQMSLFHNVFPASEEKDPPSSSARSEGASRLVQSGPPKDLQEPALHVFSFDISENDSAKDGELYGVEVEDYDLMDFDIVLGQRIDFQKIAGSKSEIRKGHGSKSARFKNTNKELSARAKRSILASDKSDKQTLTSTAHPLSAEIVFLHDDKNATRTGFDSLLDNTTVFESSGDGEFFNETNVGFTNSTLSPQFTENYPINNNTRDDQNFTAMVEDDEYFETVTCESGAEGQACWEPSVGEFDTDEAENEEKAKQEQENSSSVDNGDTGAGDAGESGNRQPGDSGRGESTESTRQVKEVNTTESNLHQMKTPEMIELSKNSTTPEPKEETPTISQEQRVTFSNVKTHFSTSSSENKDEKTTFSTITKEETNAYNEGSTKFTTEPVEDQIVTSLTGALDIQTTEKPSDSEGKIKASVNTNATIAPTNSITTTTEKEPTRQSDRYKTEATGQTAEIMDSSTLLETTSKRTDSSTTSKVTIKTTEAADEVSTSTTVMTPINTETTTQTTVVTLPAIPTPVLNGTCSLIDQQGDTPTQLQRCREVSGADCVDGICQCQPEWYQLGDSCKKRRFDNNLQLELSSENKTSIRVSWPDLPASQTLVGYKVRWKELTGSADTRTKSARSVRLVRSVSGNQAAQNPHFDDENVLSTNDTTAVIEKLIPGSEYLVEVIAVVVIGDGRREELWYPQRSFRLDPSCLMWSEEKVTLIPMNRTMIIAFQPLQGTFNKCYINIKAQNLEGEGFTEVGCQKFALTHFEFGMEYTVKTKVTSGESEETSCTSTKKLFKESKLPDEVCKFDVTKTTSETFTVQWEPPCIYHGYLVGYEVTLKSAGICNVFKFVNKLKTSTMQEIDKGHGGDDNADAKNNYEVAAKNENNCKDPSEIIYGPMFGQQTLTITGLSVVTSYQVKIAVLNENGRGQETLQSTTTLSRLPEPPTGFQGVAIGLSKVDLTWIPPKPYPGPTHYVVYVFQFLKGNMPPQFSGFVLAETIKGYTSNSILIDKLITATSYQFYISAITARGESRNATTGVIQTWEIQSPQVVNLKVTSKTSDTVSVTWGMPRQGKGRTRAYVVIVKSTKNACIQALAIVNDRTYEGPSQTGVPTLDQTLSQACTSQRSEKYSMGNGQLDTAMTIKNLQPNTEYVIQVAAYNGAGLGQPNETEAKTTNAVPNAPTQFSCSEQSKLGEIYLGWKKPEPKPGDTTYILTIEMADDYDGKTFSVFKTENIKDYFHDHHYMKNLRDYWLYKASLTASTPAGRSQTVHTQVCRTMPAVPGKVSRLSVNQHNITQLEIKWECPEPEDRHGILEYFLLQIIATKTTRKDIKPDELSNQPMKITARKDHNGSPDCSLPYVSTVQILPQVTYEVLIRVKVQSVRGIGTPYTRTIYSPGEAPPALPKPDRIITANEKPQPFTFKTMICPPCLVNSVAGEIVRYGLGVCQTGFCYADSRRNHTLRDYDKLGTWKTSKHAQFKIPYKISDASWKKMIVSESLANHASVQFVVGSQASCKAAPDNSYCNGPLPPGKEFRVFQFACTTDGCSESDLSEAAVTPAAVTRLLSSEPVQTSTSDAIVIGGAASGVAVALIIILVIVIVRMRLRKVVEISDKEKPGEDMQLSEIISSHDAAPGKSRPIKLKDFEETLQQLHANNNDLFSQEFTELDMDSTVHPMTVGSDPQYRKQNRWSNILPYDHTRVKLKVVDGDEKCSDDYINANFLVRSGVLREKVAQYYPDEAANEGSRYNHLVVSWRGKLDNQAWEVRTFHLTHRLERRSRYVKHFFFKSWTDHKADISPQDLISFVNTVREESESHPPAPIVVHCSAGVGRTGTFVAVDYFCRYIKDLTKGSRLSKISDVMGSLRGSWAKRKSMMWEDNTVDIYGRIIALRDCRRYMVQTKSQYAFVYDAVMQLIRQASRLDDTSESGGDTESCLSELTPAAGTSASNDAVYDDVDVLKR</sequence>
<feature type="domain" description="Fibronectin type-III" evidence="14">
    <location>
        <begin position="1048"/>
        <end position="1177"/>
    </location>
</feature>
<evidence type="ECO:0000313" key="15">
    <source>
        <dbReference type="EMBL" id="GFR63877.1"/>
    </source>
</evidence>
<dbReference type="SUPFAM" id="SSF49265">
    <property type="entry name" value="Fibronectin type III"/>
    <property type="match status" value="3"/>
</dbReference>
<evidence type="ECO:0000256" key="8">
    <source>
        <dbReference type="ARBA" id="ARBA00023180"/>
    </source>
</evidence>
<dbReference type="Pfam" id="PF00102">
    <property type="entry name" value="Y_phosphatase"/>
    <property type="match status" value="2"/>
</dbReference>
<dbReference type="Gene3D" id="2.60.40.10">
    <property type="entry name" value="Immunoglobulins"/>
    <property type="match status" value="5"/>
</dbReference>
<dbReference type="PROSITE" id="PS50853">
    <property type="entry name" value="FN3"/>
    <property type="match status" value="3"/>
</dbReference>
<feature type="compositionally biased region" description="Polar residues" evidence="9">
    <location>
        <begin position="1922"/>
        <end position="1943"/>
    </location>
</feature>
<name>A0AAV4ERT9_9GAST</name>
<organism evidence="15 16">
    <name type="scientific">Elysia marginata</name>
    <dbReference type="NCBI Taxonomy" id="1093978"/>
    <lineage>
        <taxon>Eukaryota</taxon>
        <taxon>Metazoa</taxon>
        <taxon>Spiralia</taxon>
        <taxon>Lophotrochozoa</taxon>
        <taxon>Mollusca</taxon>
        <taxon>Gastropoda</taxon>
        <taxon>Heterobranchia</taxon>
        <taxon>Euthyneura</taxon>
        <taxon>Panpulmonata</taxon>
        <taxon>Sacoglossa</taxon>
        <taxon>Placobranchoidea</taxon>
        <taxon>Plakobranchidae</taxon>
        <taxon>Elysia</taxon>
    </lineage>
</organism>
<feature type="domain" description="Fibronectin type-III" evidence="14">
    <location>
        <begin position="1180"/>
        <end position="1279"/>
    </location>
</feature>
<dbReference type="InterPro" id="IPR000242">
    <property type="entry name" value="PTP_cat"/>
</dbReference>
<evidence type="ECO:0000256" key="10">
    <source>
        <dbReference type="SAM" id="Phobius"/>
    </source>
</evidence>
<protein>
    <submittedName>
        <fullName evidence="15">Receptor-type tyrosine-protein phosphatase beta</fullName>
    </submittedName>
</protein>
<keyword evidence="6 10" id="KW-1133">Transmembrane helix</keyword>